<evidence type="ECO:0000256" key="7">
    <source>
        <dbReference type="HAMAP-Rule" id="MF_00259"/>
    </source>
</evidence>
<dbReference type="Pfam" id="PF08669">
    <property type="entry name" value="GCV_T_C"/>
    <property type="match status" value="1"/>
</dbReference>
<dbReference type="InterPro" id="IPR022903">
    <property type="entry name" value="GcvT_bac"/>
</dbReference>
<dbReference type="InterPro" id="IPR006223">
    <property type="entry name" value="GcvT"/>
</dbReference>
<comment type="catalytic activity">
    <reaction evidence="6 7">
        <text>N(6)-[(R)-S(8)-aminomethyldihydrolipoyl]-L-lysyl-[protein] + (6S)-5,6,7,8-tetrahydrofolate = N(6)-[(R)-dihydrolipoyl]-L-lysyl-[protein] + (6R)-5,10-methylene-5,6,7,8-tetrahydrofolate + NH4(+)</text>
        <dbReference type="Rhea" id="RHEA:16945"/>
        <dbReference type="Rhea" id="RHEA-COMP:10475"/>
        <dbReference type="Rhea" id="RHEA-COMP:10492"/>
        <dbReference type="ChEBI" id="CHEBI:15636"/>
        <dbReference type="ChEBI" id="CHEBI:28938"/>
        <dbReference type="ChEBI" id="CHEBI:57453"/>
        <dbReference type="ChEBI" id="CHEBI:83100"/>
        <dbReference type="ChEBI" id="CHEBI:83143"/>
        <dbReference type="EC" id="2.1.2.10"/>
    </reaction>
</comment>
<dbReference type="InterPro" id="IPR028896">
    <property type="entry name" value="GcvT/YgfZ/DmdA"/>
</dbReference>
<dbReference type="FunFam" id="4.10.1250.10:FF:000001">
    <property type="entry name" value="Aminomethyltransferase"/>
    <property type="match status" value="1"/>
</dbReference>
<dbReference type="NCBIfam" id="TIGR00528">
    <property type="entry name" value="gcvT"/>
    <property type="match status" value="1"/>
</dbReference>
<dbReference type="Pfam" id="PF01571">
    <property type="entry name" value="GCV_T"/>
    <property type="match status" value="1"/>
</dbReference>
<evidence type="ECO:0000313" key="11">
    <source>
        <dbReference type="EMBL" id="SDH93402.1"/>
    </source>
</evidence>
<comment type="subunit">
    <text evidence="7">The glycine cleavage system is composed of four proteins: P, T, L and H.</text>
</comment>
<evidence type="ECO:0000256" key="4">
    <source>
        <dbReference type="ARBA" id="ARBA00022679"/>
    </source>
</evidence>
<dbReference type="PANTHER" id="PTHR43757">
    <property type="entry name" value="AMINOMETHYLTRANSFERASE"/>
    <property type="match status" value="1"/>
</dbReference>
<name>A0A1G8GG86_9CLOT</name>
<dbReference type="EMBL" id="FNDZ01000001">
    <property type="protein sequence ID" value="SDH93402.1"/>
    <property type="molecule type" value="Genomic_DNA"/>
</dbReference>
<dbReference type="FunFam" id="2.40.30.110:FF:000003">
    <property type="entry name" value="Aminomethyltransferase"/>
    <property type="match status" value="1"/>
</dbReference>
<evidence type="ECO:0000256" key="5">
    <source>
        <dbReference type="ARBA" id="ARBA00031395"/>
    </source>
</evidence>
<dbReference type="InterPro" id="IPR006222">
    <property type="entry name" value="GCVT_N"/>
</dbReference>
<evidence type="ECO:0000256" key="1">
    <source>
        <dbReference type="ARBA" id="ARBA00008609"/>
    </source>
</evidence>
<accession>A0A1G8GG86</accession>
<evidence type="ECO:0000256" key="3">
    <source>
        <dbReference type="ARBA" id="ARBA00022576"/>
    </source>
</evidence>
<keyword evidence="4 7" id="KW-0808">Transferase</keyword>
<dbReference type="GO" id="GO:0004047">
    <property type="term" value="F:aminomethyltransferase activity"/>
    <property type="evidence" value="ECO:0007669"/>
    <property type="project" value="UniProtKB-UniRule"/>
</dbReference>
<feature type="domain" description="Aminomethyltransferase C-terminal" evidence="10">
    <location>
        <begin position="281"/>
        <end position="357"/>
    </location>
</feature>
<keyword evidence="11" id="KW-0489">Methyltransferase</keyword>
<dbReference type="Gene3D" id="3.30.70.1400">
    <property type="entry name" value="Aminomethyltransferase beta-barrel domains"/>
    <property type="match status" value="1"/>
</dbReference>
<dbReference type="GO" id="GO:0005829">
    <property type="term" value="C:cytosol"/>
    <property type="evidence" value="ECO:0007669"/>
    <property type="project" value="TreeGrafter"/>
</dbReference>
<feature type="domain" description="GCVT N-terminal" evidence="9">
    <location>
        <begin position="11"/>
        <end position="262"/>
    </location>
</feature>
<dbReference type="GO" id="GO:0019464">
    <property type="term" value="P:glycine decarboxylation via glycine cleavage system"/>
    <property type="evidence" value="ECO:0007669"/>
    <property type="project" value="UniProtKB-UniRule"/>
</dbReference>
<reference evidence="11 12" key="1">
    <citation type="submission" date="2016-10" db="EMBL/GenBank/DDBJ databases">
        <authorList>
            <person name="de Groot N.N."/>
        </authorList>
    </citation>
    <scope>NUCLEOTIDE SEQUENCE [LARGE SCALE GENOMIC DNA]</scope>
    <source>
        <strain evidence="11 12">CGMCC 1.5058</strain>
    </source>
</reference>
<dbReference type="GO" id="GO:0008168">
    <property type="term" value="F:methyltransferase activity"/>
    <property type="evidence" value="ECO:0007669"/>
    <property type="project" value="UniProtKB-KW"/>
</dbReference>
<dbReference type="SUPFAM" id="SSF103025">
    <property type="entry name" value="Folate-binding domain"/>
    <property type="match status" value="1"/>
</dbReference>
<comment type="function">
    <text evidence="7">The glycine cleavage system catalyzes the degradation of glycine.</text>
</comment>
<dbReference type="RefSeq" id="WP_031573059.1">
    <property type="nucleotide sequence ID" value="NZ_DAMAXS010000021.1"/>
</dbReference>
<sequence>MDNLKRTALAEEYQKYGGKTVDFAGWFMPVEFEGIIKEHESVRNNVGLFDVSHMGEITVKGPDALSFVNRLITNDLEKIEDSQVLYTFMCREDGGVVDDILVYRFSKEDILLVVNASNTDKDYQWVLENHSDEHVEIENISNETAQLAIQGPKAESLLQAHTDEDLSEIKFFFAKRNVEIDGIDCMVSRTGYTGEDGFEIYLSNDKVVELYTNLIEDGASPIGLGARDTLRFEANLPLYGNELSDDWTPIEAGFGFFVKTDKADFIGKEVLKKQKEDGVSRKIVGFTMSDKKIPRHGYRVLKDGEEIGFVTTGYKSPTLGEIIGLAMVKTEFSKIGTEIDVEIRNKTSQATVRSRKFLQR</sequence>
<dbReference type="PANTHER" id="PTHR43757:SF2">
    <property type="entry name" value="AMINOMETHYLTRANSFERASE, MITOCHONDRIAL"/>
    <property type="match status" value="1"/>
</dbReference>
<dbReference type="AlphaFoldDB" id="A0A1G8GG86"/>
<dbReference type="InterPro" id="IPR013977">
    <property type="entry name" value="GcvT_C"/>
</dbReference>
<dbReference type="SUPFAM" id="SSF101790">
    <property type="entry name" value="Aminomethyltransferase beta-barrel domain"/>
    <property type="match status" value="1"/>
</dbReference>
<dbReference type="FunFam" id="3.30.70.1400:FF:000001">
    <property type="entry name" value="Aminomethyltransferase"/>
    <property type="match status" value="1"/>
</dbReference>
<evidence type="ECO:0000313" key="12">
    <source>
        <dbReference type="Proteomes" id="UP000183255"/>
    </source>
</evidence>
<dbReference type="Proteomes" id="UP000183255">
    <property type="component" value="Unassembled WGS sequence"/>
</dbReference>
<gene>
    <name evidence="7" type="primary">gcvT</name>
    <name evidence="11" type="ORF">SAMN05421804_101254</name>
</gene>
<dbReference type="HAMAP" id="MF_00259">
    <property type="entry name" value="GcvT"/>
    <property type="match status" value="1"/>
</dbReference>
<dbReference type="NCBIfam" id="NF001567">
    <property type="entry name" value="PRK00389.1"/>
    <property type="match status" value="1"/>
</dbReference>
<proteinExistence type="inferred from homology"/>
<evidence type="ECO:0000256" key="6">
    <source>
        <dbReference type="ARBA" id="ARBA00047665"/>
    </source>
</evidence>
<evidence type="ECO:0000259" key="10">
    <source>
        <dbReference type="Pfam" id="PF08669"/>
    </source>
</evidence>
<feature type="binding site" evidence="8">
    <location>
        <position position="199"/>
    </location>
    <ligand>
        <name>substrate</name>
    </ligand>
</feature>
<dbReference type="GO" id="GO:0008483">
    <property type="term" value="F:transaminase activity"/>
    <property type="evidence" value="ECO:0007669"/>
    <property type="project" value="UniProtKB-KW"/>
</dbReference>
<evidence type="ECO:0000256" key="2">
    <source>
        <dbReference type="ARBA" id="ARBA00012616"/>
    </source>
</evidence>
<dbReference type="PIRSF" id="PIRSF006487">
    <property type="entry name" value="GcvT"/>
    <property type="match status" value="1"/>
</dbReference>
<dbReference type="InterPro" id="IPR029043">
    <property type="entry name" value="GcvT/YgfZ_C"/>
</dbReference>
<dbReference type="Gene3D" id="3.30.1360.120">
    <property type="entry name" value="Probable tRNA modification gtpase trme, domain 1"/>
    <property type="match status" value="1"/>
</dbReference>
<dbReference type="GO" id="GO:0032259">
    <property type="term" value="P:methylation"/>
    <property type="evidence" value="ECO:0007669"/>
    <property type="project" value="UniProtKB-KW"/>
</dbReference>
<keyword evidence="3 7" id="KW-0032">Aminotransferase</keyword>
<comment type="similarity">
    <text evidence="1 7">Belongs to the GcvT family.</text>
</comment>
<protein>
    <recommendedName>
        <fullName evidence="2 7">Aminomethyltransferase</fullName>
        <ecNumber evidence="2 7">2.1.2.10</ecNumber>
    </recommendedName>
    <alternativeName>
        <fullName evidence="5 7">Glycine cleavage system T protein</fullName>
    </alternativeName>
</protein>
<organism evidence="11 12">
    <name type="scientific">Proteiniclasticum ruminis</name>
    <dbReference type="NCBI Taxonomy" id="398199"/>
    <lineage>
        <taxon>Bacteria</taxon>
        <taxon>Bacillati</taxon>
        <taxon>Bacillota</taxon>
        <taxon>Clostridia</taxon>
        <taxon>Eubacteriales</taxon>
        <taxon>Clostridiaceae</taxon>
        <taxon>Proteiniclasticum</taxon>
    </lineage>
</organism>
<evidence type="ECO:0000259" key="9">
    <source>
        <dbReference type="Pfam" id="PF01571"/>
    </source>
</evidence>
<dbReference type="EC" id="2.1.2.10" evidence="2 7"/>
<dbReference type="Gene3D" id="2.40.30.110">
    <property type="entry name" value="Aminomethyltransferase beta-barrel domains"/>
    <property type="match status" value="1"/>
</dbReference>
<evidence type="ECO:0000256" key="8">
    <source>
        <dbReference type="PIRSR" id="PIRSR006487-1"/>
    </source>
</evidence>
<dbReference type="InterPro" id="IPR027266">
    <property type="entry name" value="TrmE/GcvT-like"/>
</dbReference>
<dbReference type="Gene3D" id="4.10.1250.10">
    <property type="entry name" value="Aminomethyltransferase fragment"/>
    <property type="match status" value="1"/>
</dbReference>
<dbReference type="GO" id="GO:0005960">
    <property type="term" value="C:glycine cleavage complex"/>
    <property type="evidence" value="ECO:0007669"/>
    <property type="project" value="InterPro"/>
</dbReference>